<accession>A0ACB8UBC7</accession>
<gene>
    <name evidence="1" type="ORF">BDY19DRAFT_991336</name>
</gene>
<sequence>MVAWLTRGIRSAFRLEPATIGDNIVLDIVAIVVSNVLIVKHGILHHSQELAASHTAVMPKISDNIGSAARDFAMLERNLLSHIRLACILLLLSSSLLLQSRIPGPENKTPTTHMTARTALASFQFAASLIAIAAGTWEYRRGYKDMRDMKGFLMATKPHFYVMSVISIVVFASTIVIIVDKNL</sequence>
<evidence type="ECO:0000313" key="2">
    <source>
        <dbReference type="Proteomes" id="UP001055072"/>
    </source>
</evidence>
<protein>
    <submittedName>
        <fullName evidence="1">Uncharacterized protein</fullName>
    </submittedName>
</protein>
<reference evidence="1" key="1">
    <citation type="journal article" date="2021" name="Environ. Microbiol.">
        <title>Gene family expansions and transcriptome signatures uncover fungal adaptations to wood decay.</title>
        <authorList>
            <person name="Hage H."/>
            <person name="Miyauchi S."/>
            <person name="Viragh M."/>
            <person name="Drula E."/>
            <person name="Min B."/>
            <person name="Chaduli D."/>
            <person name="Navarro D."/>
            <person name="Favel A."/>
            <person name="Norest M."/>
            <person name="Lesage-Meessen L."/>
            <person name="Balint B."/>
            <person name="Merenyi Z."/>
            <person name="de Eugenio L."/>
            <person name="Morin E."/>
            <person name="Martinez A.T."/>
            <person name="Baldrian P."/>
            <person name="Stursova M."/>
            <person name="Martinez M.J."/>
            <person name="Novotny C."/>
            <person name="Magnuson J.K."/>
            <person name="Spatafora J.W."/>
            <person name="Maurice S."/>
            <person name="Pangilinan J."/>
            <person name="Andreopoulos W."/>
            <person name="LaButti K."/>
            <person name="Hundley H."/>
            <person name="Na H."/>
            <person name="Kuo A."/>
            <person name="Barry K."/>
            <person name="Lipzen A."/>
            <person name="Henrissat B."/>
            <person name="Riley R."/>
            <person name="Ahrendt S."/>
            <person name="Nagy L.G."/>
            <person name="Grigoriev I.V."/>
            <person name="Martin F."/>
            <person name="Rosso M.N."/>
        </authorList>
    </citation>
    <scope>NUCLEOTIDE SEQUENCE</scope>
    <source>
        <strain evidence="1">CBS 384.51</strain>
    </source>
</reference>
<dbReference type="Proteomes" id="UP001055072">
    <property type="component" value="Unassembled WGS sequence"/>
</dbReference>
<organism evidence="1 2">
    <name type="scientific">Irpex rosettiformis</name>
    <dbReference type="NCBI Taxonomy" id="378272"/>
    <lineage>
        <taxon>Eukaryota</taxon>
        <taxon>Fungi</taxon>
        <taxon>Dikarya</taxon>
        <taxon>Basidiomycota</taxon>
        <taxon>Agaricomycotina</taxon>
        <taxon>Agaricomycetes</taxon>
        <taxon>Polyporales</taxon>
        <taxon>Irpicaceae</taxon>
        <taxon>Irpex</taxon>
    </lineage>
</organism>
<keyword evidence="2" id="KW-1185">Reference proteome</keyword>
<name>A0ACB8UBC7_9APHY</name>
<evidence type="ECO:0000313" key="1">
    <source>
        <dbReference type="EMBL" id="KAI0091652.1"/>
    </source>
</evidence>
<comment type="caution">
    <text evidence="1">The sequence shown here is derived from an EMBL/GenBank/DDBJ whole genome shotgun (WGS) entry which is preliminary data.</text>
</comment>
<dbReference type="EMBL" id="MU274905">
    <property type="protein sequence ID" value="KAI0091652.1"/>
    <property type="molecule type" value="Genomic_DNA"/>
</dbReference>
<proteinExistence type="predicted"/>